<reference evidence="1" key="1">
    <citation type="submission" date="2023-12" db="EMBL/GenBank/DDBJ databases">
        <title>Genome assembly of Anisodus tanguticus.</title>
        <authorList>
            <person name="Wang Y.-J."/>
        </authorList>
    </citation>
    <scope>NUCLEOTIDE SEQUENCE</scope>
    <source>
        <strain evidence="1">KB-2021</strain>
        <tissue evidence="1">Leaf</tissue>
    </source>
</reference>
<keyword evidence="2" id="KW-1185">Reference proteome</keyword>
<evidence type="ECO:0000313" key="2">
    <source>
        <dbReference type="Proteomes" id="UP001291623"/>
    </source>
</evidence>
<sequence>MKTPFPSQLEKREFTHGLSEDSTLSILSLSAPLDPHLGLRFIGDSMAHLRYRCLASRKKSKVPIARPMQPLEISSSKVSEFTLEIEQVLSV</sequence>
<evidence type="ECO:0000313" key="1">
    <source>
        <dbReference type="EMBL" id="KAK4370256.1"/>
    </source>
</evidence>
<proteinExistence type="predicted"/>
<comment type="caution">
    <text evidence="1">The sequence shown here is derived from an EMBL/GenBank/DDBJ whole genome shotgun (WGS) entry which is preliminary data.</text>
</comment>
<protein>
    <submittedName>
        <fullName evidence="1">Uncharacterized protein</fullName>
    </submittedName>
</protein>
<name>A0AAE1VN68_9SOLA</name>
<gene>
    <name evidence="1" type="ORF">RND71_009731</name>
</gene>
<organism evidence="1 2">
    <name type="scientific">Anisodus tanguticus</name>
    <dbReference type="NCBI Taxonomy" id="243964"/>
    <lineage>
        <taxon>Eukaryota</taxon>
        <taxon>Viridiplantae</taxon>
        <taxon>Streptophyta</taxon>
        <taxon>Embryophyta</taxon>
        <taxon>Tracheophyta</taxon>
        <taxon>Spermatophyta</taxon>
        <taxon>Magnoliopsida</taxon>
        <taxon>eudicotyledons</taxon>
        <taxon>Gunneridae</taxon>
        <taxon>Pentapetalae</taxon>
        <taxon>asterids</taxon>
        <taxon>lamiids</taxon>
        <taxon>Solanales</taxon>
        <taxon>Solanaceae</taxon>
        <taxon>Solanoideae</taxon>
        <taxon>Hyoscyameae</taxon>
        <taxon>Anisodus</taxon>
    </lineage>
</organism>
<dbReference type="Proteomes" id="UP001291623">
    <property type="component" value="Unassembled WGS sequence"/>
</dbReference>
<accession>A0AAE1VN68</accession>
<dbReference type="AlphaFoldDB" id="A0AAE1VN68"/>
<dbReference type="EMBL" id="JAVYJV010000005">
    <property type="protein sequence ID" value="KAK4370256.1"/>
    <property type="molecule type" value="Genomic_DNA"/>
</dbReference>